<dbReference type="GO" id="GO:0046813">
    <property type="term" value="P:receptor-mediated virion attachment to host cell"/>
    <property type="evidence" value="ECO:0007669"/>
    <property type="project" value="TreeGrafter"/>
</dbReference>
<evidence type="ECO:0000256" key="3">
    <source>
        <dbReference type="PROSITE-ProRule" id="PRU00339"/>
    </source>
</evidence>
<dbReference type="Pfam" id="PF13181">
    <property type="entry name" value="TPR_8"/>
    <property type="match status" value="2"/>
</dbReference>
<proteinExistence type="predicted"/>
<dbReference type="PANTHER" id="PTHR44858">
    <property type="entry name" value="TETRATRICOPEPTIDE REPEAT PROTEIN 6"/>
    <property type="match status" value="1"/>
</dbReference>
<dbReference type="InterPro" id="IPR019734">
    <property type="entry name" value="TPR_rpt"/>
</dbReference>
<dbReference type="PANTHER" id="PTHR44858:SF1">
    <property type="entry name" value="UDP-N-ACETYLGLUCOSAMINE--PEPTIDE N-ACETYLGLUCOSAMINYLTRANSFERASE SPINDLY-RELATED"/>
    <property type="match status" value="1"/>
</dbReference>
<dbReference type="SUPFAM" id="SSF48452">
    <property type="entry name" value="TPR-like"/>
    <property type="match status" value="1"/>
</dbReference>
<dbReference type="AlphaFoldDB" id="A0A2I1H995"/>
<dbReference type="Gene3D" id="1.25.40.10">
    <property type="entry name" value="Tetratricopeptide repeat domain"/>
    <property type="match status" value="2"/>
</dbReference>
<dbReference type="PROSITE" id="PS50005">
    <property type="entry name" value="TPR"/>
    <property type="match status" value="1"/>
</dbReference>
<gene>
    <name evidence="4" type="ORF">RhiirA4_474917</name>
</gene>
<dbReference type="InterPro" id="IPR011990">
    <property type="entry name" value="TPR-like_helical_dom_sf"/>
</dbReference>
<dbReference type="Pfam" id="PF12895">
    <property type="entry name" value="ANAPC3"/>
    <property type="match status" value="1"/>
</dbReference>
<evidence type="ECO:0000256" key="2">
    <source>
        <dbReference type="ARBA" id="ARBA00022803"/>
    </source>
</evidence>
<dbReference type="VEuPathDB" id="FungiDB:RhiirFUN_017108"/>
<protein>
    <submittedName>
        <fullName evidence="4">Uncharacterized protein</fullName>
    </submittedName>
</protein>
<dbReference type="InterPro" id="IPR050498">
    <property type="entry name" value="Ycf3"/>
</dbReference>
<name>A0A2I1H995_9GLOM</name>
<dbReference type="EMBL" id="LLXI01001858">
    <property type="protein sequence ID" value="PKY55451.1"/>
    <property type="molecule type" value="Genomic_DNA"/>
</dbReference>
<dbReference type="Gene3D" id="3.30.40.10">
    <property type="entry name" value="Zinc/RING finger domain, C3HC4 (zinc finger)"/>
    <property type="match status" value="1"/>
</dbReference>
<dbReference type="VEuPathDB" id="FungiDB:FUN_013972"/>
<dbReference type="VEuPathDB" id="FungiDB:RhiirA1_536690"/>
<dbReference type="InterPro" id="IPR013083">
    <property type="entry name" value="Znf_RING/FYVE/PHD"/>
</dbReference>
<feature type="repeat" description="TPR" evidence="3">
    <location>
        <begin position="855"/>
        <end position="888"/>
    </location>
</feature>
<keyword evidence="1" id="KW-0677">Repeat</keyword>
<evidence type="ECO:0000256" key="1">
    <source>
        <dbReference type="ARBA" id="ARBA00022737"/>
    </source>
</evidence>
<keyword evidence="5" id="KW-1185">Reference proteome</keyword>
<organism evidence="4 5">
    <name type="scientific">Rhizophagus irregularis</name>
    <dbReference type="NCBI Taxonomy" id="588596"/>
    <lineage>
        <taxon>Eukaryota</taxon>
        <taxon>Fungi</taxon>
        <taxon>Fungi incertae sedis</taxon>
        <taxon>Mucoromycota</taxon>
        <taxon>Glomeromycotina</taxon>
        <taxon>Glomeromycetes</taxon>
        <taxon>Glomerales</taxon>
        <taxon>Glomeraceae</taxon>
        <taxon>Rhizophagus</taxon>
    </lineage>
</organism>
<dbReference type="Proteomes" id="UP000234323">
    <property type="component" value="Unassembled WGS sequence"/>
</dbReference>
<evidence type="ECO:0000313" key="4">
    <source>
        <dbReference type="EMBL" id="PKY55451.1"/>
    </source>
</evidence>
<evidence type="ECO:0000313" key="5">
    <source>
        <dbReference type="Proteomes" id="UP000234323"/>
    </source>
</evidence>
<accession>A0A2I1H995</accession>
<sequence length="1205" mass="142779">MERNSIQSESSLFNNFENNEFASNNSILLELEEDGYITPNEKVEVLIKDLTKLKYLFALKLLFENPLNQFLPEVLRNSLIAFADPTSFDYYEKRSVARLELHIRTWVAVLEKICVNPMRLSKELRDKVYNSLAKFADIHKKTTQVMQEGIYNNYRSSFNQFNRLQQHDKDDENFVNKRNYNIDFLLIHLRDTLHSLRDDETWFQEIVRRTKDLLKAALNITPGVLSMATGVTLPNDNCSTLSMLTQLHKGLNFKYPVANYYVNWRIMLIIQYNLFNLSGSVSKKFQEMILMEYFWSYLEKEWNDVADNSILDSQSKFDEVSNKLVKILRNTGSFINDLAGNEPLALPHTLWFGILDLAQNLIQKSTQKSTHGLCYYLAIESLNRAPSSFIQFKAIEILFHLYKFNNQMFSIIEVDFGQYIQKLNENNSTIGSSEKFQNLLTFVKNKCSDDFNLLYNDNLRGKGKEKVKEKGKGNQSIISTNKQISESINILEIVANEMTCSIDHEPTDQLCILKCQHIISFNNLKRLKQKKCPKCRVNIEDNEIKYLSQNTIYKILYPQFFEAGHIIEIDDSTYKQQYNSDSGDSEVDLMLTKKKKILKANMSLKSIFQIRNSKKQHSILYQSAIKELDVRNYKNAEHWCKEFLKTFPASYSMKCILAYTYRCLNDYKQAHLYINEAIKLKGKKSIVWYIRGEIHFRQCNYYDAIRDLKSSINYKGKINNIYMVLGISYHNINNNKVALKNFDIVLQNDSTNYLCLKYCAYIYEKQGRYLDTLKMLDKLLSINEKDSLILCYYGEILSKIEEYDNAIIWFTKADSIDSENVHNLTKRAVTYYILQEYDNALLNFNNIIQVDTSNILAYYCKGLIYYMMEDISNSMKAFKKCIELYPNNDLEKMYLKDSRDYLSQISKVDYDLKWLTNYHKLITKINRSTNIYHDKSLLFMRCKIYIELKNYYEAKLDLNRLFELNDDISFVYLLKKYSDFWSYLCEDYFSDFVELGYNDKFNIYMFKEHNVYFISNLYNLVNNYQFHESNINSTSGLVLSFKDNHLSLPRLYFDDITSRINYYYNNIVWKINVKKINSPDVFIKFIIERNIYEKKEYILKYEDILELEGLGWIEYMSFFSIYLYGSKWIQFSIETKKDSIDMQIDYVRFTKSTEGNNHENRIYFPKMDHLLPFHMNNVPEAFEDKYFIRKETENLLELNDIISNL</sequence>
<dbReference type="SMART" id="SM00028">
    <property type="entry name" value="TPR"/>
    <property type="match status" value="7"/>
</dbReference>
<keyword evidence="2 3" id="KW-0802">TPR repeat</keyword>
<reference evidence="4 5" key="1">
    <citation type="submission" date="2015-10" db="EMBL/GenBank/DDBJ databases">
        <title>Genome analyses suggest a sexual origin of heterokaryosis in a supposedly ancient asexual fungus.</title>
        <authorList>
            <person name="Ropars J."/>
            <person name="Sedzielewska K."/>
            <person name="Noel J."/>
            <person name="Charron P."/>
            <person name="Farinelli L."/>
            <person name="Marton T."/>
            <person name="Kruger M."/>
            <person name="Pelin A."/>
            <person name="Brachmann A."/>
            <person name="Corradi N."/>
        </authorList>
    </citation>
    <scope>NUCLEOTIDE SEQUENCE [LARGE SCALE GENOMIC DNA]</scope>
    <source>
        <strain evidence="4 5">A4</strain>
    </source>
</reference>
<comment type="caution">
    <text evidence="4">The sequence shown here is derived from an EMBL/GenBank/DDBJ whole genome shotgun (WGS) entry which is preliminary data.</text>
</comment>